<dbReference type="InterPro" id="IPR052162">
    <property type="entry name" value="Sensor_kinase/Photoreceptor"/>
</dbReference>
<feature type="domain" description="PAS" evidence="8">
    <location>
        <begin position="151"/>
        <end position="221"/>
    </location>
</feature>
<dbReference type="RefSeq" id="WP_149082242.1">
    <property type="nucleotide sequence ID" value="NZ_VTAW01000020.1"/>
</dbReference>
<protein>
    <recommendedName>
        <fullName evidence="2">histidine kinase</fullName>
        <ecNumber evidence="2">2.7.13.3</ecNumber>
    </recommendedName>
</protein>
<dbReference type="Pfam" id="PF08447">
    <property type="entry name" value="PAS_3"/>
    <property type="match status" value="3"/>
</dbReference>
<dbReference type="Pfam" id="PF00989">
    <property type="entry name" value="PAS"/>
    <property type="match status" value="1"/>
</dbReference>
<feature type="coiled-coil region" evidence="6">
    <location>
        <begin position="758"/>
        <end position="785"/>
    </location>
</feature>
<dbReference type="PROSITE" id="PS50112">
    <property type="entry name" value="PAS"/>
    <property type="match status" value="5"/>
</dbReference>
<evidence type="ECO:0000256" key="3">
    <source>
        <dbReference type="ARBA" id="ARBA00022553"/>
    </source>
</evidence>
<dbReference type="CDD" id="cd00130">
    <property type="entry name" value="PAS"/>
    <property type="match status" value="5"/>
</dbReference>
<dbReference type="InterPro" id="IPR036890">
    <property type="entry name" value="HATPase_C_sf"/>
</dbReference>
<dbReference type="Pfam" id="PF02518">
    <property type="entry name" value="HATPase_c"/>
    <property type="match status" value="1"/>
</dbReference>
<dbReference type="EMBL" id="VTAW01000020">
    <property type="protein sequence ID" value="TYT61294.1"/>
    <property type="molecule type" value="Genomic_DNA"/>
</dbReference>
<comment type="catalytic activity">
    <reaction evidence="1">
        <text>ATP + protein L-histidine = ADP + protein N-phospho-L-histidine.</text>
        <dbReference type="EC" id="2.7.13.3"/>
    </reaction>
</comment>
<dbReference type="InterPro" id="IPR035965">
    <property type="entry name" value="PAS-like_dom_sf"/>
</dbReference>
<dbReference type="SUPFAM" id="SSF55874">
    <property type="entry name" value="ATPase domain of HSP90 chaperone/DNA topoisomerase II/histidine kinase"/>
    <property type="match status" value="1"/>
</dbReference>
<dbReference type="Proteomes" id="UP000324104">
    <property type="component" value="Unassembled WGS sequence"/>
</dbReference>
<dbReference type="PANTHER" id="PTHR43304">
    <property type="entry name" value="PHYTOCHROME-LIKE PROTEIN CPH1"/>
    <property type="match status" value="1"/>
</dbReference>
<keyword evidence="4" id="KW-0808">Transferase</keyword>
<feature type="domain" description="PAS" evidence="8">
    <location>
        <begin position="422"/>
        <end position="477"/>
    </location>
</feature>
<dbReference type="PROSITE" id="PS50109">
    <property type="entry name" value="HIS_KIN"/>
    <property type="match status" value="1"/>
</dbReference>
<dbReference type="InterPro" id="IPR013656">
    <property type="entry name" value="PAS_4"/>
</dbReference>
<dbReference type="InterPro" id="IPR013655">
    <property type="entry name" value="PAS_fold_3"/>
</dbReference>
<feature type="domain" description="PAC" evidence="9">
    <location>
        <begin position="600"/>
        <end position="652"/>
    </location>
</feature>
<dbReference type="InterPro" id="IPR000700">
    <property type="entry name" value="PAS-assoc_C"/>
</dbReference>
<dbReference type="GO" id="GO:0006355">
    <property type="term" value="P:regulation of DNA-templated transcription"/>
    <property type="evidence" value="ECO:0007669"/>
    <property type="project" value="InterPro"/>
</dbReference>
<dbReference type="SUPFAM" id="SSF55785">
    <property type="entry name" value="PYP-like sensor domain (PAS domain)"/>
    <property type="match status" value="6"/>
</dbReference>
<evidence type="ECO:0000256" key="4">
    <source>
        <dbReference type="ARBA" id="ARBA00022679"/>
    </source>
</evidence>
<dbReference type="GO" id="GO:0004673">
    <property type="term" value="F:protein histidine kinase activity"/>
    <property type="evidence" value="ECO:0007669"/>
    <property type="project" value="UniProtKB-EC"/>
</dbReference>
<dbReference type="Pfam" id="PF08448">
    <property type="entry name" value="PAS_4"/>
    <property type="match status" value="2"/>
</dbReference>
<keyword evidence="6" id="KW-0175">Coiled coil</keyword>
<dbReference type="Gene3D" id="3.30.565.10">
    <property type="entry name" value="Histidine kinase-like ATPase, C-terminal domain"/>
    <property type="match status" value="1"/>
</dbReference>
<dbReference type="EC" id="2.7.13.3" evidence="2"/>
<dbReference type="InterPro" id="IPR013767">
    <property type="entry name" value="PAS_fold"/>
</dbReference>
<feature type="domain" description="PAS" evidence="8">
    <location>
        <begin position="649"/>
        <end position="719"/>
    </location>
</feature>
<dbReference type="InterPro" id="IPR003594">
    <property type="entry name" value="HATPase_dom"/>
</dbReference>
<evidence type="ECO:0000313" key="11">
    <source>
        <dbReference type="Proteomes" id="UP000324104"/>
    </source>
</evidence>
<keyword evidence="11" id="KW-1185">Reference proteome</keyword>
<name>A0A5D5AJF3_9EURY</name>
<dbReference type="SMART" id="SM00387">
    <property type="entry name" value="HATPase_c"/>
    <property type="match status" value="1"/>
</dbReference>
<dbReference type="PROSITE" id="PS50113">
    <property type="entry name" value="PAC"/>
    <property type="match status" value="6"/>
</dbReference>
<dbReference type="InterPro" id="IPR004358">
    <property type="entry name" value="Sig_transdc_His_kin-like_C"/>
</dbReference>
<dbReference type="PRINTS" id="PR00344">
    <property type="entry name" value="BCTRLSENSOR"/>
</dbReference>
<evidence type="ECO:0000259" key="9">
    <source>
        <dbReference type="PROSITE" id="PS50113"/>
    </source>
</evidence>
<feature type="domain" description="PAC" evidence="9">
    <location>
        <begin position="100"/>
        <end position="150"/>
    </location>
</feature>
<dbReference type="NCBIfam" id="TIGR00229">
    <property type="entry name" value="sensory_box"/>
    <property type="match status" value="6"/>
</dbReference>
<dbReference type="InterPro" id="IPR005467">
    <property type="entry name" value="His_kinase_dom"/>
</dbReference>
<gene>
    <name evidence="10" type="ORF">FYC77_14670</name>
</gene>
<dbReference type="PANTHER" id="PTHR43304:SF1">
    <property type="entry name" value="PAC DOMAIN-CONTAINING PROTEIN"/>
    <property type="match status" value="1"/>
</dbReference>
<evidence type="ECO:0000259" key="8">
    <source>
        <dbReference type="PROSITE" id="PS50112"/>
    </source>
</evidence>
<sequence>MDGDSNADTTGGFQAIGGESKSVYEVIVREMEDAVFLIDIEQMDDDYTFTFRRNNASHQEVTGLSEDELRGQTPRELLGDKQGATVAANYRRCAEQGETIQYEETLEFPAGRSHWQTKLTPITDGEQVTQIVGLARDITEQKEQQQKLQQLDRQFQTVLETMSAAVFLKDANGQYLLMNRACRELFNVDDEEIAGLTDDDLFPPEIAEKARKDDRQVIENGEMIELEEELPTATGNTVRLTRKSPVYAENGEIVGLCGVSTDITEQKQREREITHFKERFELALEGANLGVWDWDMTTDKVEFNEQWARMLGHSLDEIEPHLEEWEQRVHPDDLDAVEEALDEHIAGETDLYDMEHRMRTADGDWKWIRDIGKIAERDEDGEPVRAVGIHLDIDDRKTYERQLAEKREMFTQGPAVVFKWREAEGWPVEHVSENVEEVLGYTADELQSGAVQFSEIIHEEDRERVMQEIADNSTEGTEQFSHEPYRIVTPDGAVRWVLDHTRNIWKDGEIINRLGYLVDITEQRQNEIYLQNAQKVADIGWWRKEIPSDEIYWSEHVYDMWEADGEIGYLDHERFLDFIHPEDTDRVDQAWQAALDGEPYDIEHRIVTGDGEVKWMREVAEFTRDETDDPIEAVGIVQDITERKERERELEYYERVINTFGDIATVIDFEGEITYVSPSVERVLGYDPEDLVGQNGFEYQSSETVKAVEEAIEYVIEYPDESQTVQTKFRRADGSWCWIEATIQNQLEDDLIEGLLVNSRDITERKEYEQTLEEQRDNLEILNQIVRHDVRNQLQLVLAYGDMLEDYVEDDGEEYLRHVLKAGREAVGITQTAGEITEAMLSSETDPTPVNLRPVLEAQIEYVRENHERAVVSTEGSLPDVAVLADDMLESVFRNLLNNAIVHNDKELPEVTVSATTHEEVIRVRIADNGPGIPDQQKDQIFNQGEKGLDSEGTGIGLYLVQTLVDRYGGAVWVEDNDPEGSVFIVELRREQ</sequence>
<feature type="domain" description="PAS" evidence="8">
    <location>
        <begin position="276"/>
        <end position="348"/>
    </location>
</feature>
<feature type="domain" description="PAC" evidence="9">
    <location>
        <begin position="224"/>
        <end position="275"/>
    </location>
</feature>
<keyword evidence="5" id="KW-0418">Kinase</keyword>
<accession>A0A5D5AJF3</accession>
<proteinExistence type="predicted"/>
<dbReference type="Gene3D" id="3.30.450.20">
    <property type="entry name" value="PAS domain"/>
    <property type="match status" value="6"/>
</dbReference>
<dbReference type="CDD" id="cd00075">
    <property type="entry name" value="HATPase"/>
    <property type="match status" value="1"/>
</dbReference>
<feature type="coiled-coil region" evidence="6">
    <location>
        <begin position="134"/>
        <end position="161"/>
    </location>
</feature>
<evidence type="ECO:0000256" key="6">
    <source>
        <dbReference type="SAM" id="Coils"/>
    </source>
</evidence>
<dbReference type="SMART" id="SM00086">
    <property type="entry name" value="PAC"/>
    <property type="match status" value="6"/>
</dbReference>
<organism evidence="10 11">
    <name type="scientific">Natrialba swarupiae</name>
    <dbReference type="NCBI Taxonomy" id="2448032"/>
    <lineage>
        <taxon>Archaea</taxon>
        <taxon>Methanobacteriati</taxon>
        <taxon>Methanobacteriota</taxon>
        <taxon>Stenosarchaea group</taxon>
        <taxon>Halobacteria</taxon>
        <taxon>Halobacteriales</taxon>
        <taxon>Natrialbaceae</taxon>
        <taxon>Natrialba</taxon>
    </lineage>
</organism>
<dbReference type="AlphaFoldDB" id="A0A5D5AJF3"/>
<reference evidence="10 11" key="1">
    <citation type="submission" date="2019-08" db="EMBL/GenBank/DDBJ databases">
        <title>Archaea genome.</title>
        <authorList>
            <person name="Kajale S."/>
            <person name="Shouche Y."/>
            <person name="Deshpande N."/>
            <person name="Sharma A."/>
        </authorList>
    </citation>
    <scope>NUCLEOTIDE SEQUENCE [LARGE SCALE GENOMIC DNA]</scope>
    <source>
        <strain evidence="10 11">ESP3B_9</strain>
    </source>
</reference>
<evidence type="ECO:0000256" key="1">
    <source>
        <dbReference type="ARBA" id="ARBA00000085"/>
    </source>
</evidence>
<dbReference type="InterPro" id="IPR000014">
    <property type="entry name" value="PAS"/>
</dbReference>
<dbReference type="Gene3D" id="2.10.70.100">
    <property type="match status" value="1"/>
</dbReference>
<evidence type="ECO:0000256" key="5">
    <source>
        <dbReference type="ARBA" id="ARBA00022777"/>
    </source>
</evidence>
<comment type="caution">
    <text evidence="10">The sequence shown here is derived from an EMBL/GenBank/DDBJ whole genome shotgun (WGS) entry which is preliminary data.</text>
</comment>
<dbReference type="SMART" id="SM00091">
    <property type="entry name" value="PAS"/>
    <property type="match status" value="6"/>
</dbReference>
<feature type="domain" description="PAC" evidence="9">
    <location>
        <begin position="481"/>
        <end position="532"/>
    </location>
</feature>
<feature type="domain" description="PAC" evidence="9">
    <location>
        <begin position="723"/>
        <end position="774"/>
    </location>
</feature>
<dbReference type="InterPro" id="IPR001610">
    <property type="entry name" value="PAC"/>
</dbReference>
<evidence type="ECO:0000259" key="7">
    <source>
        <dbReference type="PROSITE" id="PS50109"/>
    </source>
</evidence>
<evidence type="ECO:0000256" key="2">
    <source>
        <dbReference type="ARBA" id="ARBA00012438"/>
    </source>
</evidence>
<evidence type="ECO:0000313" key="10">
    <source>
        <dbReference type="EMBL" id="TYT61294.1"/>
    </source>
</evidence>
<feature type="domain" description="PAC" evidence="9">
    <location>
        <begin position="352"/>
        <end position="405"/>
    </location>
</feature>
<keyword evidence="3" id="KW-0597">Phosphoprotein</keyword>
<feature type="domain" description="Histidine kinase" evidence="7">
    <location>
        <begin position="785"/>
        <end position="992"/>
    </location>
</feature>
<feature type="domain" description="PAS" evidence="8">
    <location>
        <begin position="20"/>
        <end position="97"/>
    </location>
</feature>